<protein>
    <submittedName>
        <fullName evidence="3">Adenylate/guanylate cyclase domain-containing protein</fullName>
    </submittedName>
</protein>
<comment type="similarity">
    <text evidence="1">Belongs to the adenylyl cyclase class-3 family.</text>
</comment>
<dbReference type="EMBL" id="BAAATD010000010">
    <property type="protein sequence ID" value="GAA2622265.1"/>
    <property type="molecule type" value="Genomic_DNA"/>
</dbReference>
<feature type="domain" description="Guanylate cyclase" evidence="2">
    <location>
        <begin position="174"/>
        <end position="283"/>
    </location>
</feature>
<comment type="caution">
    <text evidence="3">The sequence shown here is derived from an EMBL/GenBank/DDBJ whole genome shotgun (WGS) entry which is preliminary data.</text>
</comment>
<evidence type="ECO:0000313" key="3">
    <source>
        <dbReference type="EMBL" id="GAA2622265.1"/>
    </source>
</evidence>
<dbReference type="PANTHER" id="PTHR43081:SF1">
    <property type="entry name" value="ADENYLATE CYCLASE, TERMINAL-DIFFERENTIATION SPECIFIC"/>
    <property type="match status" value="1"/>
</dbReference>
<dbReference type="SMART" id="SM00044">
    <property type="entry name" value="CYCc"/>
    <property type="match status" value="1"/>
</dbReference>
<sequence length="361" mass="39382">MADPRLPVDLEVTLLGGPLRYTRKEVEELSGVGEDYAHRIWRALGFPTPPDDEVAFTDGDLEALREIKELLAHDLIDDDLVLQLSRAVGQTMGRLASWLGDVWLQRLSEQFPADESITPEVVVAALAATEELRAPFERLMLHGWRRQLTAAGLRAAASTAAASSDPVAGVAQLAVGFADVVSFTRMSRRMDGDSLAAFVERFESVATEIVAELGGRMVKTLGDEVLFTAGDARAAAEIGLQIAERCEEDPDFPRVRVGLAYGEVLLRLGDVFGTPVNLAARLTATAYPGSVLINSALAAELTGSDAYEINALRPRQLQGLGRIRPRLLARPSPRRTHPREQRSRRVNAVRAVRSRNIPPTH</sequence>
<gene>
    <name evidence="3" type="ORF">GCM10010411_67870</name>
</gene>
<dbReference type="InterPro" id="IPR050697">
    <property type="entry name" value="Adenylyl/Guanylyl_Cyclase_3/4"/>
</dbReference>
<reference evidence="4" key="1">
    <citation type="journal article" date="2019" name="Int. J. Syst. Evol. Microbiol.">
        <title>The Global Catalogue of Microorganisms (GCM) 10K type strain sequencing project: providing services to taxonomists for standard genome sequencing and annotation.</title>
        <authorList>
            <consortium name="The Broad Institute Genomics Platform"/>
            <consortium name="The Broad Institute Genome Sequencing Center for Infectious Disease"/>
            <person name="Wu L."/>
            <person name="Ma J."/>
        </authorList>
    </citation>
    <scope>NUCLEOTIDE SEQUENCE [LARGE SCALE GENOMIC DNA]</scope>
    <source>
        <strain evidence="4">JCM 6833</strain>
    </source>
</reference>
<dbReference type="InterPro" id="IPR029787">
    <property type="entry name" value="Nucleotide_cyclase"/>
</dbReference>
<dbReference type="RefSeq" id="WP_344546561.1">
    <property type="nucleotide sequence ID" value="NZ_BAAATD010000010.1"/>
</dbReference>
<dbReference type="Pfam" id="PF00211">
    <property type="entry name" value="Guanylate_cyc"/>
    <property type="match status" value="1"/>
</dbReference>
<dbReference type="CDD" id="cd07302">
    <property type="entry name" value="CHD"/>
    <property type="match status" value="1"/>
</dbReference>
<dbReference type="Proteomes" id="UP001501509">
    <property type="component" value="Unassembled WGS sequence"/>
</dbReference>
<dbReference type="InterPro" id="IPR001054">
    <property type="entry name" value="A/G_cyclase"/>
</dbReference>
<keyword evidence="4" id="KW-1185">Reference proteome</keyword>
<evidence type="ECO:0000259" key="2">
    <source>
        <dbReference type="PROSITE" id="PS50125"/>
    </source>
</evidence>
<evidence type="ECO:0000256" key="1">
    <source>
        <dbReference type="ARBA" id="ARBA00005381"/>
    </source>
</evidence>
<dbReference type="Gene3D" id="3.30.70.1230">
    <property type="entry name" value="Nucleotide cyclase"/>
    <property type="match status" value="1"/>
</dbReference>
<evidence type="ECO:0000313" key="4">
    <source>
        <dbReference type="Proteomes" id="UP001501509"/>
    </source>
</evidence>
<dbReference type="SUPFAM" id="SSF55073">
    <property type="entry name" value="Nucleotide cyclase"/>
    <property type="match status" value="1"/>
</dbReference>
<dbReference type="PANTHER" id="PTHR43081">
    <property type="entry name" value="ADENYLATE CYCLASE, TERMINAL-DIFFERENTIATION SPECIFIC-RELATED"/>
    <property type="match status" value="1"/>
</dbReference>
<proteinExistence type="inferred from homology"/>
<organism evidence="3 4">
    <name type="scientific">Actinomadura fulvescens</name>
    <dbReference type="NCBI Taxonomy" id="46160"/>
    <lineage>
        <taxon>Bacteria</taxon>
        <taxon>Bacillati</taxon>
        <taxon>Actinomycetota</taxon>
        <taxon>Actinomycetes</taxon>
        <taxon>Streptosporangiales</taxon>
        <taxon>Thermomonosporaceae</taxon>
        <taxon>Actinomadura</taxon>
    </lineage>
</organism>
<name>A0ABP6CNC3_9ACTN</name>
<accession>A0ABP6CNC3</accession>
<dbReference type="PROSITE" id="PS50125">
    <property type="entry name" value="GUANYLATE_CYCLASE_2"/>
    <property type="match status" value="1"/>
</dbReference>